<name>B4VVR2_9CYAN</name>
<reference evidence="2 3" key="1">
    <citation type="submission" date="2008-07" db="EMBL/GenBank/DDBJ databases">
        <authorList>
            <person name="Tandeau de Marsac N."/>
            <person name="Ferriera S."/>
            <person name="Johnson J."/>
            <person name="Kravitz S."/>
            <person name="Beeson K."/>
            <person name="Sutton G."/>
            <person name="Rogers Y.-H."/>
            <person name="Friedman R."/>
            <person name="Frazier M."/>
            <person name="Venter J.C."/>
        </authorList>
    </citation>
    <scope>NUCLEOTIDE SEQUENCE [LARGE SCALE GENOMIC DNA]</scope>
    <source>
        <strain evidence="2 3">PCC 7420</strain>
    </source>
</reference>
<evidence type="ECO:0000313" key="2">
    <source>
        <dbReference type="EMBL" id="EDX73874.1"/>
    </source>
</evidence>
<gene>
    <name evidence="2" type="ORF">MC7420_5754</name>
</gene>
<dbReference type="HOGENOM" id="CLU_090272_0_0_3"/>
<dbReference type="Pfam" id="PF04313">
    <property type="entry name" value="HSDR_N"/>
    <property type="match status" value="1"/>
</dbReference>
<dbReference type="OrthoDB" id="511707at2"/>
<accession>B4VVR2</accession>
<dbReference type="InterPro" id="IPR007409">
    <property type="entry name" value="Restrct_endonuc_type1_HsdR_N"/>
</dbReference>
<dbReference type="GO" id="GO:0009307">
    <property type="term" value="P:DNA restriction-modification system"/>
    <property type="evidence" value="ECO:0007669"/>
    <property type="project" value="UniProtKB-KW"/>
</dbReference>
<keyword evidence="3" id="KW-1185">Reference proteome</keyword>
<dbReference type="GO" id="GO:0009035">
    <property type="term" value="F:type I site-specific deoxyribonuclease activity"/>
    <property type="evidence" value="ECO:0007669"/>
    <property type="project" value="UniProtKB-EC"/>
</dbReference>
<dbReference type="Proteomes" id="UP000003835">
    <property type="component" value="Unassembled WGS sequence"/>
</dbReference>
<sequence length="210" mass="24388">MVQTAITQTIKTLNDVHNKFNLRRTEDEQFFTEWFENLPELTQQEQATLDQIRDRYRYHRADGVLAEGAVNLIVVSRLLELAGFYDFPFKLRSEVSVEITTVVDDEILRGRIDFLVVLEQFWVVVLEAKHSDLNIELAIPQALAYMMANRHPDQPVYGMVTNGGMFAFLKLSQQAFPEYDISDVFSLLPRRNQLYDVLQIFKRVAAVLQD</sequence>
<dbReference type="AlphaFoldDB" id="B4VVR2"/>
<organism evidence="2 3">
    <name type="scientific">Coleofasciculus chthonoplastes PCC 7420</name>
    <dbReference type="NCBI Taxonomy" id="118168"/>
    <lineage>
        <taxon>Bacteria</taxon>
        <taxon>Bacillati</taxon>
        <taxon>Cyanobacteriota</taxon>
        <taxon>Cyanophyceae</taxon>
        <taxon>Coleofasciculales</taxon>
        <taxon>Coleofasciculaceae</taxon>
        <taxon>Coleofasciculus</taxon>
    </lineage>
</organism>
<dbReference type="RefSeq" id="WP_006102638.1">
    <property type="nucleotide sequence ID" value="NZ_DS989855.1"/>
</dbReference>
<protein>
    <submittedName>
        <fullName evidence="2">Type I restriction enzyme R protein N terminal domain protein</fullName>
    </submittedName>
</protein>
<feature type="domain" description="Restriction endonuclease type I HsdR N-terminal" evidence="1">
    <location>
        <begin position="45"/>
        <end position="171"/>
    </location>
</feature>
<dbReference type="EMBL" id="DS989855">
    <property type="protein sequence ID" value="EDX73874.1"/>
    <property type="molecule type" value="Genomic_DNA"/>
</dbReference>
<dbReference type="eggNOG" id="COG2810">
    <property type="taxonomic scope" value="Bacteria"/>
</dbReference>
<dbReference type="GO" id="GO:0005524">
    <property type="term" value="F:ATP binding"/>
    <property type="evidence" value="ECO:0007669"/>
    <property type="project" value="UniProtKB-KW"/>
</dbReference>
<proteinExistence type="predicted"/>
<dbReference type="GO" id="GO:0003677">
    <property type="term" value="F:DNA binding"/>
    <property type="evidence" value="ECO:0007669"/>
    <property type="project" value="UniProtKB-KW"/>
</dbReference>
<evidence type="ECO:0000313" key="3">
    <source>
        <dbReference type="Proteomes" id="UP000003835"/>
    </source>
</evidence>
<evidence type="ECO:0000259" key="1">
    <source>
        <dbReference type="Pfam" id="PF04313"/>
    </source>
</evidence>